<evidence type="ECO:0000256" key="16">
    <source>
        <dbReference type="SAM" id="Phobius"/>
    </source>
</evidence>
<dbReference type="InterPro" id="IPR050269">
    <property type="entry name" value="ComplexI_Subunit6"/>
</dbReference>
<keyword evidence="9" id="KW-0249">Electron transport</keyword>
<evidence type="ECO:0000256" key="3">
    <source>
        <dbReference type="ARBA" id="ARBA00012944"/>
    </source>
</evidence>
<dbReference type="AlphaFoldDB" id="A0A411DA37"/>
<keyword evidence="10 16" id="KW-1133">Transmembrane helix</keyword>
<feature type="transmembrane region" description="Helical" evidence="16">
    <location>
        <begin position="136"/>
        <end position="156"/>
    </location>
</feature>
<feature type="transmembrane region" description="Helical" evidence="16">
    <location>
        <begin position="82"/>
        <end position="104"/>
    </location>
</feature>
<evidence type="ECO:0000256" key="7">
    <source>
        <dbReference type="ARBA" id="ARBA00022692"/>
    </source>
</evidence>
<gene>
    <name evidence="17" type="primary">ND6</name>
</gene>
<dbReference type="EC" id="7.1.1.2" evidence="3"/>
<protein>
    <recommendedName>
        <fullName evidence="4">NADH-ubiquinone oxidoreductase chain 6</fullName>
        <ecNumber evidence="3">7.1.1.2</ecNumber>
    </recommendedName>
    <alternativeName>
        <fullName evidence="14">NADH dehydrogenase subunit 6</fullName>
    </alternativeName>
</protein>
<evidence type="ECO:0000256" key="1">
    <source>
        <dbReference type="ARBA" id="ARBA00004225"/>
    </source>
</evidence>
<evidence type="ECO:0000256" key="9">
    <source>
        <dbReference type="ARBA" id="ARBA00022982"/>
    </source>
</evidence>
<evidence type="ECO:0000256" key="11">
    <source>
        <dbReference type="ARBA" id="ARBA00023027"/>
    </source>
</evidence>
<proteinExistence type="inferred from homology"/>
<sequence length="167" mass="19913">MSDIIYLIMMMNASTLLYINHPLSYGLILLIQVIMTAMFCGLLSNFWYSYIFFLIMIGGILILFIYMTSIASNEKFKLNNKFMLTIMIMLSLLIMLILIDKFYINFLINTQEMSLINNQYNYKFSMNKYFNKNQNYLMMMMMIYLFITLIATVKITNYPYGTLRQKF</sequence>
<reference evidence="17" key="1">
    <citation type="submission" date="2017-09" db="EMBL/GenBank/DDBJ databases">
        <title>The phylogeny of Galerucinae (Coleoptera: Chrysomelidae) and the performance of mitochondrial genomes in phylogenetic inference compared to nuclear rRNA genes.</title>
        <authorList>
            <person name="Nie R.E."/>
            <person name="Breeschoten T."/>
            <person name="Timmermans M.J.T.N."/>
            <person name="Nadein K."/>
            <person name="Xue H.J."/>
            <person name="Bai M."/>
            <person name="Huang Y."/>
            <person name="Yang X.Ke."/>
            <person name="Vogler A.P."/>
        </authorList>
    </citation>
    <scope>NUCLEOTIDE SEQUENCE</scope>
</reference>
<comment type="subcellular location">
    <subcellularLocation>
        <location evidence="1">Mitochondrion membrane</location>
        <topology evidence="1">Multi-pass membrane protein</topology>
    </subcellularLocation>
</comment>
<evidence type="ECO:0000256" key="6">
    <source>
        <dbReference type="ARBA" id="ARBA00022660"/>
    </source>
</evidence>
<comment type="similarity">
    <text evidence="2">Belongs to the complex I subunit 6 family.</text>
</comment>
<evidence type="ECO:0000256" key="13">
    <source>
        <dbReference type="ARBA" id="ARBA00023136"/>
    </source>
</evidence>
<evidence type="ECO:0000256" key="14">
    <source>
        <dbReference type="ARBA" id="ARBA00031019"/>
    </source>
</evidence>
<dbReference type="PANTHER" id="PTHR11435">
    <property type="entry name" value="NADH UBIQUINONE OXIDOREDUCTASE SUBUNIT ND6"/>
    <property type="match status" value="1"/>
</dbReference>
<evidence type="ECO:0000256" key="15">
    <source>
        <dbReference type="ARBA" id="ARBA00049551"/>
    </source>
</evidence>
<evidence type="ECO:0000256" key="5">
    <source>
        <dbReference type="ARBA" id="ARBA00022448"/>
    </source>
</evidence>
<evidence type="ECO:0000256" key="10">
    <source>
        <dbReference type="ARBA" id="ARBA00022989"/>
    </source>
</evidence>
<feature type="transmembrane region" description="Helical" evidence="16">
    <location>
        <begin position="21"/>
        <end position="44"/>
    </location>
</feature>
<keyword evidence="7 16" id="KW-0812">Transmembrane</keyword>
<keyword evidence="8" id="KW-1278">Translocase</keyword>
<evidence type="ECO:0000313" key="17">
    <source>
        <dbReference type="EMBL" id="QAY82077.1"/>
    </source>
</evidence>
<dbReference type="GO" id="GO:0008137">
    <property type="term" value="F:NADH dehydrogenase (ubiquinone) activity"/>
    <property type="evidence" value="ECO:0007669"/>
    <property type="project" value="UniProtKB-EC"/>
</dbReference>
<geneLocation type="mitochondrion" evidence="17"/>
<keyword evidence="12 17" id="KW-0496">Mitochondrion</keyword>
<evidence type="ECO:0000256" key="2">
    <source>
        <dbReference type="ARBA" id="ARBA00005698"/>
    </source>
</evidence>
<evidence type="ECO:0000256" key="8">
    <source>
        <dbReference type="ARBA" id="ARBA00022967"/>
    </source>
</evidence>
<dbReference type="EMBL" id="MG021088">
    <property type="protein sequence ID" value="QAY82077.1"/>
    <property type="molecule type" value="Genomic_DNA"/>
</dbReference>
<name>A0A411DA37_9CUCU</name>
<evidence type="ECO:0000256" key="12">
    <source>
        <dbReference type="ARBA" id="ARBA00023128"/>
    </source>
</evidence>
<feature type="transmembrane region" description="Helical" evidence="16">
    <location>
        <begin position="50"/>
        <end position="70"/>
    </location>
</feature>
<dbReference type="GO" id="GO:0031966">
    <property type="term" value="C:mitochondrial membrane"/>
    <property type="evidence" value="ECO:0007669"/>
    <property type="project" value="UniProtKB-SubCell"/>
</dbReference>
<dbReference type="PANTHER" id="PTHR11435:SF1">
    <property type="entry name" value="NADH-UBIQUINONE OXIDOREDUCTASE CHAIN 6"/>
    <property type="match status" value="1"/>
</dbReference>
<organism evidence="17">
    <name type="scientific">Hyphasis sp. REN-2018</name>
    <dbReference type="NCBI Taxonomy" id="2506507"/>
    <lineage>
        <taxon>Eukaryota</taxon>
        <taxon>Metazoa</taxon>
        <taxon>Ecdysozoa</taxon>
        <taxon>Arthropoda</taxon>
        <taxon>Hexapoda</taxon>
        <taxon>Insecta</taxon>
        <taxon>Pterygota</taxon>
        <taxon>Neoptera</taxon>
        <taxon>Endopterygota</taxon>
        <taxon>Coleoptera</taxon>
        <taxon>Polyphaga</taxon>
        <taxon>Cucujiformia</taxon>
        <taxon>Chrysomeloidea</taxon>
        <taxon>Chrysomelidae</taxon>
        <taxon>Galerucinae</taxon>
        <taxon>Alticini</taxon>
        <taxon>Oedionychina</taxon>
        <taxon>Hyphasis</taxon>
    </lineage>
</organism>
<keyword evidence="6" id="KW-0679">Respiratory chain</keyword>
<keyword evidence="11" id="KW-0520">NAD</keyword>
<keyword evidence="5" id="KW-0813">Transport</keyword>
<comment type="catalytic activity">
    <reaction evidence="15">
        <text>a ubiquinone + NADH + 5 H(+)(in) = a ubiquinol + NAD(+) + 4 H(+)(out)</text>
        <dbReference type="Rhea" id="RHEA:29091"/>
        <dbReference type="Rhea" id="RHEA-COMP:9565"/>
        <dbReference type="Rhea" id="RHEA-COMP:9566"/>
        <dbReference type="ChEBI" id="CHEBI:15378"/>
        <dbReference type="ChEBI" id="CHEBI:16389"/>
        <dbReference type="ChEBI" id="CHEBI:17976"/>
        <dbReference type="ChEBI" id="CHEBI:57540"/>
        <dbReference type="ChEBI" id="CHEBI:57945"/>
        <dbReference type="EC" id="7.1.1.2"/>
    </reaction>
</comment>
<keyword evidence="13 16" id="KW-0472">Membrane</keyword>
<evidence type="ECO:0000256" key="4">
    <source>
        <dbReference type="ARBA" id="ARBA00021095"/>
    </source>
</evidence>
<accession>A0A411DA37</accession>